<keyword evidence="6" id="KW-0732">Signal</keyword>
<evidence type="ECO:0000313" key="7">
    <source>
        <dbReference type="EMBL" id="QCE11946.1"/>
    </source>
</evidence>
<feature type="chain" id="PRO_5020022184" evidence="6">
    <location>
        <begin position="25"/>
        <end position="570"/>
    </location>
</feature>
<dbReference type="InterPro" id="IPR001360">
    <property type="entry name" value="Glyco_hydro_1"/>
</dbReference>
<comment type="similarity">
    <text evidence="1 4">Belongs to the glycosyl hydrolase 1 family.</text>
</comment>
<dbReference type="PRINTS" id="PR00131">
    <property type="entry name" value="GLHYDRLASE1"/>
</dbReference>
<dbReference type="Gene3D" id="3.20.20.80">
    <property type="entry name" value="Glycosidases"/>
    <property type="match status" value="3"/>
</dbReference>
<keyword evidence="5" id="KW-0812">Transmembrane</keyword>
<evidence type="ECO:0000256" key="3">
    <source>
        <dbReference type="ARBA" id="ARBA00023295"/>
    </source>
</evidence>
<dbReference type="EMBL" id="CP039354">
    <property type="protein sequence ID" value="QCE11946.1"/>
    <property type="molecule type" value="Genomic_DNA"/>
</dbReference>
<dbReference type="GO" id="GO:0008422">
    <property type="term" value="F:beta-glucosidase activity"/>
    <property type="evidence" value="ECO:0007669"/>
    <property type="project" value="TreeGrafter"/>
</dbReference>
<accession>A0A4D6NDX7</accession>
<dbReference type="PANTHER" id="PTHR10353:SF208">
    <property type="entry name" value="GLYCOSIDE HYDROLASE FAMILY 1 PROTEIN"/>
    <property type="match status" value="1"/>
</dbReference>
<dbReference type="FunFam" id="3.20.20.80:FF:000020">
    <property type="entry name" value="Beta-glucosidase 12"/>
    <property type="match status" value="1"/>
</dbReference>
<proteinExistence type="inferred from homology"/>
<evidence type="ECO:0000256" key="6">
    <source>
        <dbReference type="SAM" id="SignalP"/>
    </source>
</evidence>
<dbReference type="AlphaFoldDB" id="A0A4D6NDX7"/>
<reference evidence="7 8" key="1">
    <citation type="submission" date="2019-04" db="EMBL/GenBank/DDBJ databases">
        <title>An improved genome assembly and genetic linkage map for asparagus bean, Vigna unguiculata ssp. sesquipedialis.</title>
        <authorList>
            <person name="Xia Q."/>
            <person name="Zhang R."/>
            <person name="Dong Y."/>
        </authorList>
    </citation>
    <scope>NUCLEOTIDE SEQUENCE [LARGE SCALE GENOMIC DNA]</scope>
    <source>
        <tissue evidence="7">Leaf</tissue>
    </source>
</reference>
<keyword evidence="2" id="KW-0378">Hydrolase</keyword>
<protein>
    <submittedName>
        <fullName evidence="7">Beta-glucosidase</fullName>
    </submittedName>
</protein>
<dbReference type="SUPFAM" id="SSF51445">
    <property type="entry name" value="(Trans)glycosidases"/>
    <property type="match status" value="2"/>
</dbReference>
<evidence type="ECO:0000256" key="4">
    <source>
        <dbReference type="RuleBase" id="RU003690"/>
    </source>
</evidence>
<keyword evidence="8" id="KW-1185">Reference proteome</keyword>
<organism evidence="7 8">
    <name type="scientific">Vigna unguiculata</name>
    <name type="common">Cowpea</name>
    <dbReference type="NCBI Taxonomy" id="3917"/>
    <lineage>
        <taxon>Eukaryota</taxon>
        <taxon>Viridiplantae</taxon>
        <taxon>Streptophyta</taxon>
        <taxon>Embryophyta</taxon>
        <taxon>Tracheophyta</taxon>
        <taxon>Spermatophyta</taxon>
        <taxon>Magnoliopsida</taxon>
        <taxon>eudicotyledons</taxon>
        <taxon>Gunneridae</taxon>
        <taxon>Pentapetalae</taxon>
        <taxon>rosids</taxon>
        <taxon>fabids</taxon>
        <taxon>Fabales</taxon>
        <taxon>Fabaceae</taxon>
        <taxon>Papilionoideae</taxon>
        <taxon>50 kb inversion clade</taxon>
        <taxon>NPAAA clade</taxon>
        <taxon>indigoferoid/millettioid clade</taxon>
        <taxon>Phaseoleae</taxon>
        <taxon>Vigna</taxon>
    </lineage>
</organism>
<gene>
    <name evidence="7" type="ORF">DEO72_LG10g3185</name>
</gene>
<keyword evidence="5" id="KW-0472">Membrane</keyword>
<dbReference type="PROSITE" id="PS00653">
    <property type="entry name" value="GLYCOSYL_HYDROL_F1_2"/>
    <property type="match status" value="2"/>
</dbReference>
<dbReference type="GO" id="GO:0005975">
    <property type="term" value="P:carbohydrate metabolic process"/>
    <property type="evidence" value="ECO:0007669"/>
    <property type="project" value="InterPro"/>
</dbReference>
<keyword evidence="5" id="KW-1133">Transmembrane helix</keyword>
<keyword evidence="3" id="KW-0326">Glycosidase</keyword>
<name>A0A4D6NDX7_VIGUN</name>
<sequence length="570" mass="64781">MRLMMKVFAVIGLVLLIVHPAAHALSRDQFPPDFVFGASTSAYQVEGAANEDGRKPSIWDTFSHAGNDNGDVACDHYHKYKEDVKLMANMGLEAYRFSISWSRLIPEGRGQVNPKGLQFYNNLIDELINHEHGIKKKRIEKMRLMMKVFAVIGLVLLIVHPAAHALSRDQFPPDFVFGASTSAYQVEGAANEDGRKPSIWDTFSHAGNDNGDVACDHYHKYKEDVKLMANMGLEAYRFSISWSRLIPEGRGQVNPKGLQFYNNLIDELINHGIEAHVTLYHWDLPQALEDEYGGWVSRRVVKDFTKYAEVCFKEFGDRVKYWTTMNEANIHVLMGYDLGLSQPQRCSPNTIMNCSRGNSSTEPYLAAHHMLLAHASAARLYRKKYQGMQHGFIGFSQLLFGFLPQTNSTEDIMAVQRVQDFFIGWFMNPFIFGDYPDIMKKNAGSRLPSFTQKFAGQLTPHNSPLEDWSRVNYLHAYIGSMVDVLRSGLNVKGYFVWSFMDVFEIVGGYELSYGLYYVDMNDPNLRRKPKLSAKWYSNFLKGKPMDPKITTETQNNATVLSHIPSLHSGT</sequence>
<evidence type="ECO:0000256" key="1">
    <source>
        <dbReference type="ARBA" id="ARBA00010838"/>
    </source>
</evidence>
<feature type="transmembrane region" description="Helical" evidence="5">
    <location>
        <begin position="144"/>
        <end position="163"/>
    </location>
</feature>
<dbReference type="Pfam" id="PF00232">
    <property type="entry name" value="Glyco_hydro_1"/>
    <property type="match status" value="3"/>
</dbReference>
<feature type="signal peptide" evidence="6">
    <location>
        <begin position="1"/>
        <end position="24"/>
    </location>
</feature>
<dbReference type="InterPro" id="IPR033132">
    <property type="entry name" value="GH_1_N_CS"/>
</dbReference>
<evidence type="ECO:0000256" key="2">
    <source>
        <dbReference type="ARBA" id="ARBA00022801"/>
    </source>
</evidence>
<dbReference type="Proteomes" id="UP000501690">
    <property type="component" value="Linkage Group LG10"/>
</dbReference>
<dbReference type="PANTHER" id="PTHR10353">
    <property type="entry name" value="GLYCOSYL HYDROLASE"/>
    <property type="match status" value="1"/>
</dbReference>
<dbReference type="InterPro" id="IPR017853">
    <property type="entry name" value="GH"/>
</dbReference>
<evidence type="ECO:0000313" key="8">
    <source>
        <dbReference type="Proteomes" id="UP000501690"/>
    </source>
</evidence>
<evidence type="ECO:0000256" key="5">
    <source>
        <dbReference type="SAM" id="Phobius"/>
    </source>
</evidence>